<feature type="compositionally biased region" description="Acidic residues" evidence="22">
    <location>
        <begin position="584"/>
        <end position="598"/>
    </location>
</feature>
<dbReference type="SUPFAM" id="SSF47986">
    <property type="entry name" value="DEATH domain"/>
    <property type="match status" value="1"/>
</dbReference>
<evidence type="ECO:0000256" key="23">
    <source>
        <dbReference type="SAM" id="SignalP"/>
    </source>
</evidence>
<keyword evidence="26" id="KW-1185">Reference proteome</keyword>
<protein>
    <recommendedName>
        <fullName evidence="19">Mitochondrial antiviral-signaling protein</fullName>
    </recommendedName>
    <alternativeName>
        <fullName evidence="20">Interferon beta promoter stimulator protein 1</fullName>
    </alternativeName>
    <alternativeName>
        <fullName evidence="21">Virus-induced-signaling adapter</fullName>
    </alternativeName>
</protein>
<dbReference type="GO" id="GO:0035591">
    <property type="term" value="F:signaling adaptor activity"/>
    <property type="evidence" value="ECO:0007669"/>
    <property type="project" value="UniProtKB-ARBA"/>
</dbReference>
<feature type="compositionally biased region" description="Basic and acidic residues" evidence="22">
    <location>
        <begin position="540"/>
        <end position="551"/>
    </location>
</feature>
<dbReference type="OrthoDB" id="9909785at2759"/>
<dbReference type="Proteomes" id="UP000829720">
    <property type="component" value="Unassembled WGS sequence"/>
</dbReference>
<evidence type="ECO:0000256" key="8">
    <source>
        <dbReference type="ARBA" id="ARBA00022692"/>
    </source>
</evidence>
<keyword evidence="15" id="KW-0472">Membrane</keyword>
<evidence type="ECO:0000256" key="7">
    <source>
        <dbReference type="ARBA" id="ARBA00022588"/>
    </source>
</evidence>
<dbReference type="GO" id="GO:0005777">
    <property type="term" value="C:peroxisome"/>
    <property type="evidence" value="ECO:0007669"/>
    <property type="project" value="UniProtKB-SubCell"/>
</dbReference>
<feature type="compositionally biased region" description="Basic and acidic residues" evidence="22">
    <location>
        <begin position="748"/>
        <end position="773"/>
    </location>
</feature>
<dbReference type="Gene3D" id="1.10.533.10">
    <property type="entry name" value="Death Domain, Fas"/>
    <property type="match status" value="1"/>
</dbReference>
<evidence type="ECO:0000256" key="6">
    <source>
        <dbReference type="ARBA" id="ARBA00022581"/>
    </source>
</evidence>
<evidence type="ECO:0000256" key="5">
    <source>
        <dbReference type="ARBA" id="ARBA00022553"/>
    </source>
</evidence>
<evidence type="ECO:0000256" key="14">
    <source>
        <dbReference type="ARBA" id="ARBA00023128"/>
    </source>
</evidence>
<feature type="signal peptide" evidence="23">
    <location>
        <begin position="1"/>
        <end position="16"/>
    </location>
</feature>
<evidence type="ECO:0000256" key="2">
    <source>
        <dbReference type="ARBA" id="ARBA00004572"/>
    </source>
</evidence>
<dbReference type="AlphaFoldDB" id="A0A8T3CJY1"/>
<organism evidence="25 26">
    <name type="scientific">Albula goreensis</name>
    <dbReference type="NCBI Taxonomy" id="1534307"/>
    <lineage>
        <taxon>Eukaryota</taxon>
        <taxon>Metazoa</taxon>
        <taxon>Chordata</taxon>
        <taxon>Craniata</taxon>
        <taxon>Vertebrata</taxon>
        <taxon>Euteleostomi</taxon>
        <taxon>Actinopterygii</taxon>
        <taxon>Neopterygii</taxon>
        <taxon>Teleostei</taxon>
        <taxon>Albuliformes</taxon>
        <taxon>Albulidae</taxon>
        <taxon>Albula</taxon>
    </lineage>
</organism>
<dbReference type="GO" id="GO:0032755">
    <property type="term" value="P:positive regulation of interleukin-6 production"/>
    <property type="evidence" value="ECO:0007669"/>
    <property type="project" value="UniProtKB-ARBA"/>
</dbReference>
<evidence type="ECO:0000256" key="19">
    <source>
        <dbReference type="ARBA" id="ARBA00071084"/>
    </source>
</evidence>
<feature type="compositionally biased region" description="Acidic residues" evidence="22">
    <location>
        <begin position="648"/>
        <end position="664"/>
    </location>
</feature>
<feature type="region of interest" description="Disordered" evidence="22">
    <location>
        <begin position="135"/>
        <end position="225"/>
    </location>
</feature>
<feature type="compositionally biased region" description="Basic and acidic residues" evidence="22">
    <location>
        <begin position="665"/>
        <end position="675"/>
    </location>
</feature>
<dbReference type="FunFam" id="1.10.533.10:FF:000063">
    <property type="entry name" value="Mitochondrial antiviral-signaling protein"/>
    <property type="match status" value="1"/>
</dbReference>
<comment type="subcellular location">
    <subcellularLocation>
        <location evidence="2">Mitochondrion outer membrane</location>
        <topology evidence="2">Single-pass membrane protein</topology>
    </subcellularLocation>
    <subcellularLocation>
        <location evidence="1">Peroxisome</location>
    </subcellularLocation>
</comment>
<evidence type="ECO:0000256" key="21">
    <source>
        <dbReference type="ARBA" id="ARBA00083233"/>
    </source>
</evidence>
<evidence type="ECO:0000313" key="26">
    <source>
        <dbReference type="Proteomes" id="UP000829720"/>
    </source>
</evidence>
<dbReference type="InterPro" id="IPR031964">
    <property type="entry name" value="CARD_dom"/>
</dbReference>
<dbReference type="GO" id="GO:0032728">
    <property type="term" value="P:positive regulation of interferon-beta production"/>
    <property type="evidence" value="ECO:0007669"/>
    <property type="project" value="UniProtKB-ARBA"/>
</dbReference>
<dbReference type="GO" id="GO:0045087">
    <property type="term" value="P:innate immune response"/>
    <property type="evidence" value="ECO:0007669"/>
    <property type="project" value="UniProtKB-KW"/>
</dbReference>
<feature type="compositionally biased region" description="Gly residues" evidence="22">
    <location>
        <begin position="677"/>
        <end position="694"/>
    </location>
</feature>
<keyword evidence="6" id="KW-0945">Host-virus interaction</keyword>
<dbReference type="InterPro" id="IPR011029">
    <property type="entry name" value="DEATH-like_dom_sf"/>
</dbReference>
<gene>
    <name evidence="25" type="ORF">AGOR_G00235220</name>
</gene>
<feature type="domain" description="Caspase recruitment" evidence="24">
    <location>
        <begin position="32"/>
        <end position="118"/>
    </location>
</feature>
<keyword evidence="7" id="KW-0399">Innate immunity</keyword>
<feature type="compositionally biased region" description="Basic and acidic residues" evidence="22">
    <location>
        <begin position="403"/>
        <end position="426"/>
    </location>
</feature>
<keyword evidence="5" id="KW-0597">Phosphoprotein</keyword>
<keyword evidence="10" id="KW-0832">Ubl conjugation</keyword>
<keyword evidence="4" id="KW-1017">Isopeptide bond</keyword>
<evidence type="ECO:0000256" key="10">
    <source>
        <dbReference type="ARBA" id="ARBA00022843"/>
    </source>
</evidence>
<keyword evidence="18" id="KW-0449">Lipoprotein</keyword>
<feature type="region of interest" description="Disordered" evidence="22">
    <location>
        <begin position="1088"/>
        <end position="1111"/>
    </location>
</feature>
<evidence type="ECO:0000256" key="13">
    <source>
        <dbReference type="ARBA" id="ARBA00023118"/>
    </source>
</evidence>
<evidence type="ECO:0000256" key="4">
    <source>
        <dbReference type="ARBA" id="ARBA00022499"/>
    </source>
</evidence>
<feature type="compositionally biased region" description="Polar residues" evidence="22">
    <location>
        <begin position="191"/>
        <end position="207"/>
    </location>
</feature>
<feature type="compositionally biased region" description="Low complexity" evidence="22">
    <location>
        <begin position="853"/>
        <end position="867"/>
    </location>
</feature>
<dbReference type="GO" id="GO:0002230">
    <property type="term" value="P:positive regulation of defense response to virus by host"/>
    <property type="evidence" value="ECO:0007669"/>
    <property type="project" value="UniProtKB-ARBA"/>
</dbReference>
<dbReference type="GO" id="GO:0051607">
    <property type="term" value="P:defense response to virus"/>
    <property type="evidence" value="ECO:0007669"/>
    <property type="project" value="UniProtKB-KW"/>
</dbReference>
<dbReference type="GO" id="GO:1900227">
    <property type="term" value="P:positive regulation of NLRP3 inflammasome complex assembly"/>
    <property type="evidence" value="ECO:0007669"/>
    <property type="project" value="UniProtKB-ARBA"/>
</dbReference>
<dbReference type="Pfam" id="PF16739">
    <property type="entry name" value="CARD_2"/>
    <property type="match status" value="1"/>
</dbReference>
<evidence type="ECO:0000256" key="18">
    <source>
        <dbReference type="ARBA" id="ARBA00023288"/>
    </source>
</evidence>
<comment type="caution">
    <text evidence="25">The sequence shown here is derived from an EMBL/GenBank/DDBJ whole genome shotgun (WGS) entry which is preliminary data.</text>
</comment>
<evidence type="ECO:0000256" key="11">
    <source>
        <dbReference type="ARBA" id="ARBA00022859"/>
    </source>
</evidence>
<feature type="chain" id="PRO_5035871307" description="Mitochondrial antiviral-signaling protein" evidence="23">
    <location>
        <begin position="17"/>
        <end position="1146"/>
    </location>
</feature>
<feature type="compositionally biased region" description="Polar residues" evidence="22">
    <location>
        <begin position="304"/>
        <end position="332"/>
    </location>
</feature>
<evidence type="ECO:0000256" key="17">
    <source>
        <dbReference type="ARBA" id="ARBA00023140"/>
    </source>
</evidence>
<keyword evidence="23" id="KW-0732">Signal</keyword>
<feature type="compositionally biased region" description="Basic and acidic residues" evidence="22">
    <location>
        <begin position="602"/>
        <end position="633"/>
    </location>
</feature>
<feature type="region of interest" description="Disordered" evidence="22">
    <location>
        <begin position="285"/>
        <end position="891"/>
    </location>
</feature>
<keyword evidence="17" id="KW-0576">Peroxisome</keyword>
<dbReference type="GO" id="GO:0032727">
    <property type="term" value="P:positive regulation of interferon-alpha production"/>
    <property type="evidence" value="ECO:0007669"/>
    <property type="project" value="UniProtKB-ARBA"/>
</dbReference>
<keyword evidence="14" id="KW-0496">Mitochondrion</keyword>
<evidence type="ECO:0000256" key="12">
    <source>
        <dbReference type="ARBA" id="ARBA00022989"/>
    </source>
</evidence>
<dbReference type="GO" id="GO:0045071">
    <property type="term" value="P:negative regulation of viral genome replication"/>
    <property type="evidence" value="ECO:0007669"/>
    <property type="project" value="UniProtKB-ARBA"/>
</dbReference>
<keyword evidence="11" id="KW-0391">Immunity</keyword>
<keyword evidence="8" id="KW-0812">Transmembrane</keyword>
<dbReference type="GO" id="GO:1900063">
    <property type="term" value="P:regulation of peroxisome organization"/>
    <property type="evidence" value="ECO:0007669"/>
    <property type="project" value="UniProtKB-ARBA"/>
</dbReference>
<dbReference type="GO" id="GO:0070585">
    <property type="term" value="P:protein localization to mitochondrion"/>
    <property type="evidence" value="ECO:0007669"/>
    <property type="project" value="UniProtKB-ARBA"/>
</dbReference>
<dbReference type="EMBL" id="JAERUA010000023">
    <property type="protein sequence ID" value="KAI1883792.1"/>
    <property type="molecule type" value="Genomic_DNA"/>
</dbReference>
<evidence type="ECO:0000256" key="15">
    <source>
        <dbReference type="ARBA" id="ARBA00023136"/>
    </source>
</evidence>
<evidence type="ECO:0000256" key="22">
    <source>
        <dbReference type="SAM" id="MobiDB-lite"/>
    </source>
</evidence>
<name>A0A8T3CJY1_9TELE</name>
<keyword evidence="9" id="KW-1000">Mitochondrion outer membrane</keyword>
<keyword evidence="13" id="KW-0051">Antiviral defense</keyword>
<keyword evidence="3" id="KW-0488">Methylation</keyword>
<sequence>MDLGLVFLLILTQLRNNDLSFTQIMMEHAEDQLFNGYLRRNMARIVTKVKVREILPHLPCLTQSDREQIEVKRDHTGNYNAMELLLCYLRRKDNWLEEFLSGLRSCDHSALAVQIQEEYETLKVQCNGNGLAPLDSASDGSCQPPFDPSTTADPEAETPVLATPLPADAEPNDETLANHTDASPPGAARGNYSSEYQSTRHGTTELNNAADKPAEDSTSADSQEKDQHICAMAANLIQEAVGVVATLTAQDATDGPQAPSCVGGNSKDVEGSLKTPAIQTSVHSVQVHRPFDSPSTFPPIPEEGQSSGDSFNLESTSTVSRPSPENVIQNDTEIVAPSDTESKALVDSGGSPGDACVTPDDKEMVDIKSVTPENEDISVPDNKTIGQISDVDNVGSGNAESTDPSKEESVVPDDKVEVATIDREGLSSDDTEISGHPESNECDSPALSNSSPENVSNDSVSSDDVQEKAVQDIVEGVDQNVPKEKNKEIDLPSAPTSNSSEISYPGEAHSGAPGGCDREAHDGESGVGEGVNGAIIEGDSEAHRNTDRGELEKEDGEAPANKDSEACGEADSGVSGEGEGGATAEEDSETPPGEEEGWVFEGDSKTCVEGDSEAHDDREGWVFEGDSKTHVKGDGGALGDSDIKEPGEAESESSGEEDNKEDQDDAKNDDPREGDSGPPGGGGSGASGAGGSGAPGNTDSGAPGEGDRETPGEGGNETPGNTDTGASGEGGQKRVSGATDNTDNGAASKEDGGGHDDSKAHSGAPGERDREAPGEEGGSEAPENTDNGTPSEADSEVPEEGDTALPDSTDSEAQGDAISGALGERDRETPGEEGESGTLCNTDSRGPNEADNEAPGAGETGPPEEAGIIVPNDANLHTQNELEETLCSSTKPEGNVTFVSLASQVPKSEMPNEWKSTEPTYEELVENQYNSNHQEISLPPSILPNHSPGTVPSNKMEGVTPGNKQPLHIEHEENQYSSVHLKISLNSTESFLPSTGTLTPDNFGSAKSNGTTSSNKQQAENHCNSAHLTISLSSTVSPNHKPDTVAPGDTVSLTTHKAVENHHNSVNNNEQDEMKQELIVTDDPAIQNHLASDGTPEGAVERKNNPSLEVPEQPELIGSTASGNYYVPAAAVAGVVAAAMLWQLKK</sequence>
<keyword evidence="12" id="KW-1133">Transmembrane helix</keyword>
<dbReference type="GO" id="GO:0005741">
    <property type="term" value="C:mitochondrial outer membrane"/>
    <property type="evidence" value="ECO:0007669"/>
    <property type="project" value="UniProtKB-SubCell"/>
</dbReference>
<evidence type="ECO:0000256" key="20">
    <source>
        <dbReference type="ARBA" id="ARBA00082620"/>
    </source>
</evidence>
<evidence type="ECO:0000256" key="1">
    <source>
        <dbReference type="ARBA" id="ARBA00004275"/>
    </source>
</evidence>
<evidence type="ECO:0000259" key="24">
    <source>
        <dbReference type="Pfam" id="PF16739"/>
    </source>
</evidence>
<feature type="compositionally biased region" description="Acidic residues" evidence="22">
    <location>
        <begin position="793"/>
        <end position="802"/>
    </location>
</feature>
<evidence type="ECO:0000256" key="9">
    <source>
        <dbReference type="ARBA" id="ARBA00022787"/>
    </source>
</evidence>
<evidence type="ECO:0000313" key="25">
    <source>
        <dbReference type="EMBL" id="KAI1883792.1"/>
    </source>
</evidence>
<feature type="compositionally biased region" description="Basic and acidic residues" evidence="22">
    <location>
        <begin position="481"/>
        <end position="490"/>
    </location>
</feature>
<keyword evidence="16" id="KW-0564">Palmitate</keyword>
<feature type="compositionally biased region" description="Low complexity" evidence="22">
    <location>
        <begin position="448"/>
        <end position="463"/>
    </location>
</feature>
<evidence type="ECO:0000256" key="16">
    <source>
        <dbReference type="ARBA" id="ARBA00023139"/>
    </source>
</evidence>
<proteinExistence type="predicted"/>
<evidence type="ECO:0000256" key="3">
    <source>
        <dbReference type="ARBA" id="ARBA00022481"/>
    </source>
</evidence>
<accession>A0A8T3CJY1</accession>
<feature type="region of interest" description="Disordered" evidence="22">
    <location>
        <begin position="999"/>
        <end position="1022"/>
    </location>
</feature>
<dbReference type="GO" id="GO:0002753">
    <property type="term" value="P:cytoplasmic pattern recognition receptor signaling pathway"/>
    <property type="evidence" value="ECO:0007669"/>
    <property type="project" value="UniProtKB-ARBA"/>
</dbReference>
<reference evidence="25" key="1">
    <citation type="submission" date="2021-01" db="EMBL/GenBank/DDBJ databases">
        <authorList>
            <person name="Zahm M."/>
            <person name="Roques C."/>
            <person name="Cabau C."/>
            <person name="Klopp C."/>
            <person name="Donnadieu C."/>
            <person name="Jouanno E."/>
            <person name="Lampietro C."/>
            <person name="Louis A."/>
            <person name="Herpin A."/>
            <person name="Echchiki A."/>
            <person name="Berthelot C."/>
            <person name="Parey E."/>
            <person name="Roest-Crollius H."/>
            <person name="Braasch I."/>
            <person name="Postlethwait J."/>
            <person name="Bobe J."/>
            <person name="Montfort J."/>
            <person name="Bouchez O."/>
            <person name="Begum T."/>
            <person name="Mejri S."/>
            <person name="Adams A."/>
            <person name="Chen W.-J."/>
            <person name="Guiguen Y."/>
        </authorList>
    </citation>
    <scope>NUCLEOTIDE SEQUENCE</scope>
    <source>
        <tissue evidence="25">Blood</tissue>
    </source>
</reference>